<proteinExistence type="inferred from homology"/>
<evidence type="ECO:0000256" key="1">
    <source>
        <dbReference type="ARBA" id="ARBA00004123"/>
    </source>
</evidence>
<keyword evidence="6" id="KW-1185">Reference proteome</keyword>
<dbReference type="Proteomes" id="UP001055439">
    <property type="component" value="Chromosome 4"/>
</dbReference>
<evidence type="ECO:0000313" key="6">
    <source>
        <dbReference type="Proteomes" id="UP001055439"/>
    </source>
</evidence>
<accession>A0A9E7FL38</accession>
<name>A0A9E7FL38_9LILI</name>
<keyword evidence="3" id="KW-0539">Nucleus</keyword>
<comment type="similarity">
    <text evidence="2">Belongs to the NPR1-interactor family.</text>
</comment>
<evidence type="ECO:0000313" key="5">
    <source>
        <dbReference type="EMBL" id="URD97031.1"/>
    </source>
</evidence>
<evidence type="ECO:0000256" key="4">
    <source>
        <dbReference type="SAM" id="MobiDB-lite"/>
    </source>
</evidence>
<evidence type="ECO:0000256" key="2">
    <source>
        <dbReference type="ARBA" id="ARBA00009937"/>
    </source>
</evidence>
<protein>
    <submittedName>
        <fullName evidence="5">Uncharacterized protein</fullName>
    </submittedName>
</protein>
<reference evidence="5" key="1">
    <citation type="submission" date="2022-05" db="EMBL/GenBank/DDBJ databases">
        <title>The Musa troglodytarum L. genome provides insights into the mechanism of non-climacteric behaviour and enrichment of carotenoids.</title>
        <authorList>
            <person name="Wang J."/>
        </authorList>
    </citation>
    <scope>NUCLEOTIDE SEQUENCE</scope>
    <source>
        <tissue evidence="5">Leaf</tissue>
    </source>
</reference>
<organism evidence="5 6">
    <name type="scientific">Musa troglodytarum</name>
    <name type="common">fe'i banana</name>
    <dbReference type="NCBI Taxonomy" id="320322"/>
    <lineage>
        <taxon>Eukaryota</taxon>
        <taxon>Viridiplantae</taxon>
        <taxon>Streptophyta</taxon>
        <taxon>Embryophyta</taxon>
        <taxon>Tracheophyta</taxon>
        <taxon>Spermatophyta</taxon>
        <taxon>Magnoliopsida</taxon>
        <taxon>Liliopsida</taxon>
        <taxon>Zingiberales</taxon>
        <taxon>Musaceae</taxon>
        <taxon>Musa</taxon>
    </lineage>
</organism>
<feature type="region of interest" description="Disordered" evidence="4">
    <location>
        <begin position="75"/>
        <end position="116"/>
    </location>
</feature>
<evidence type="ECO:0000256" key="3">
    <source>
        <dbReference type="ARBA" id="ARBA00023242"/>
    </source>
</evidence>
<sequence length="116" mass="13224">MERSVREKRPRPTQIATSEGDDQEEEMGKFYAVLANIRAVRDDLSRTTATRRLQREAVPLWKPRFVMEDFRHGREVESSVAGVSDPSEQKTGNEEEKEGVGEEESNLDLSLSLKCL</sequence>
<dbReference type="GO" id="GO:0010112">
    <property type="term" value="P:regulation of systemic acquired resistance"/>
    <property type="evidence" value="ECO:0007669"/>
    <property type="project" value="InterPro"/>
</dbReference>
<dbReference type="EMBL" id="CP097506">
    <property type="protein sequence ID" value="URD97031.1"/>
    <property type="molecule type" value="Genomic_DNA"/>
</dbReference>
<comment type="subcellular location">
    <subcellularLocation>
        <location evidence="1">Nucleus</location>
    </subcellularLocation>
</comment>
<dbReference type="OrthoDB" id="693542at2759"/>
<gene>
    <name evidence="5" type="ORF">MUK42_31767</name>
</gene>
<dbReference type="Pfam" id="PF15699">
    <property type="entry name" value="NPR1_interact"/>
    <property type="match status" value="1"/>
</dbReference>
<dbReference type="InterPro" id="IPR031425">
    <property type="entry name" value="NPR1/NH1-interacting"/>
</dbReference>
<dbReference type="PANTHER" id="PTHR33669">
    <property type="entry name" value="PROTEIN NEGATIVE REGULATOR OF RESISTANCE"/>
    <property type="match status" value="1"/>
</dbReference>
<feature type="region of interest" description="Disordered" evidence="4">
    <location>
        <begin position="1"/>
        <end position="26"/>
    </location>
</feature>
<dbReference type="GO" id="GO:0005634">
    <property type="term" value="C:nucleus"/>
    <property type="evidence" value="ECO:0007669"/>
    <property type="project" value="UniProtKB-SubCell"/>
</dbReference>
<dbReference type="AlphaFoldDB" id="A0A9E7FL38"/>
<feature type="compositionally biased region" description="Basic and acidic residues" evidence="4">
    <location>
        <begin position="87"/>
        <end position="100"/>
    </location>
</feature>
<dbReference type="PANTHER" id="PTHR33669:SF4">
    <property type="entry name" value="NRR REPRESSOR HOMOLOG 2"/>
    <property type="match status" value="1"/>
</dbReference>
<feature type="compositionally biased region" description="Low complexity" evidence="4">
    <location>
        <begin position="107"/>
        <end position="116"/>
    </location>
</feature>